<evidence type="ECO:0000256" key="6">
    <source>
        <dbReference type="ARBA" id="ARBA00023136"/>
    </source>
</evidence>
<dbReference type="SUPFAM" id="SSF90123">
    <property type="entry name" value="ABC transporter transmembrane region"/>
    <property type="match status" value="1"/>
</dbReference>
<keyword evidence="5 7" id="KW-1133">Transmembrane helix</keyword>
<dbReference type="InterPro" id="IPR039421">
    <property type="entry name" value="Type_1_exporter"/>
</dbReference>
<feature type="transmembrane region" description="Helical" evidence="7">
    <location>
        <begin position="41"/>
        <end position="61"/>
    </location>
</feature>
<dbReference type="Gene3D" id="3.40.50.300">
    <property type="entry name" value="P-loop containing nucleotide triphosphate hydrolases"/>
    <property type="match status" value="1"/>
</dbReference>
<dbReference type="Gene3D" id="1.20.1560.10">
    <property type="entry name" value="ABC transporter type 1, transmembrane domain"/>
    <property type="match status" value="1"/>
</dbReference>
<reference evidence="9 10" key="1">
    <citation type="submission" date="2016-11" db="EMBL/GenBank/DDBJ databases">
        <authorList>
            <person name="Jaros S."/>
            <person name="Januszkiewicz K."/>
            <person name="Wedrychowicz H."/>
        </authorList>
    </citation>
    <scope>NUCLEOTIDE SEQUENCE [LARGE SCALE GENOMIC DNA]</scope>
    <source>
        <strain evidence="9 10">LMG 26898</strain>
    </source>
</reference>
<dbReference type="InterPro" id="IPR003439">
    <property type="entry name" value="ABC_transporter-like_ATP-bd"/>
</dbReference>
<evidence type="ECO:0000256" key="3">
    <source>
        <dbReference type="ARBA" id="ARBA00022741"/>
    </source>
</evidence>
<feature type="domain" description="ABC transporter" evidence="8">
    <location>
        <begin position="363"/>
        <end position="585"/>
    </location>
</feature>
<keyword evidence="4" id="KW-0067">ATP-binding</keyword>
<feature type="transmembrane region" description="Helical" evidence="7">
    <location>
        <begin position="87"/>
        <end position="108"/>
    </location>
</feature>
<dbReference type="Pfam" id="PF00005">
    <property type="entry name" value="ABC_tran"/>
    <property type="match status" value="1"/>
</dbReference>
<evidence type="ECO:0000256" key="1">
    <source>
        <dbReference type="ARBA" id="ARBA00004651"/>
    </source>
</evidence>
<accession>A0A1M7JUM7</accession>
<dbReference type="Proteomes" id="UP000183983">
    <property type="component" value="Unassembled WGS sequence"/>
</dbReference>
<feature type="transmembrane region" description="Helical" evidence="7">
    <location>
        <begin position="273"/>
        <end position="291"/>
    </location>
</feature>
<dbReference type="SUPFAM" id="SSF52540">
    <property type="entry name" value="P-loop containing nucleoside triphosphate hydrolases"/>
    <property type="match status" value="1"/>
</dbReference>
<evidence type="ECO:0000256" key="5">
    <source>
        <dbReference type="ARBA" id="ARBA00022989"/>
    </source>
</evidence>
<dbReference type="InterPro" id="IPR017871">
    <property type="entry name" value="ABC_transporter-like_CS"/>
</dbReference>
<keyword evidence="3" id="KW-0547">Nucleotide-binding</keyword>
<dbReference type="EMBL" id="FRDA01000001">
    <property type="protein sequence ID" value="SHM56684.1"/>
    <property type="molecule type" value="Genomic_DNA"/>
</dbReference>
<dbReference type="PROSITE" id="PS50893">
    <property type="entry name" value="ABC_TRANSPORTER_2"/>
    <property type="match status" value="1"/>
</dbReference>
<evidence type="ECO:0000256" key="4">
    <source>
        <dbReference type="ARBA" id="ARBA00022840"/>
    </source>
</evidence>
<dbReference type="OrthoDB" id="9806127at2"/>
<dbReference type="GO" id="GO:0016887">
    <property type="term" value="F:ATP hydrolysis activity"/>
    <property type="evidence" value="ECO:0007669"/>
    <property type="project" value="InterPro"/>
</dbReference>
<keyword evidence="6 7" id="KW-0472">Membrane</keyword>
<evidence type="ECO:0000256" key="7">
    <source>
        <dbReference type="SAM" id="Phobius"/>
    </source>
</evidence>
<evidence type="ECO:0000313" key="9">
    <source>
        <dbReference type="EMBL" id="SHM56684.1"/>
    </source>
</evidence>
<evidence type="ECO:0000256" key="2">
    <source>
        <dbReference type="ARBA" id="ARBA00022692"/>
    </source>
</evidence>
<dbReference type="InterPro" id="IPR036640">
    <property type="entry name" value="ABC1_TM_sf"/>
</dbReference>
<organism evidence="9 10">
    <name type="scientific">Pseudomonas asturiensis</name>
    <dbReference type="NCBI Taxonomy" id="1190415"/>
    <lineage>
        <taxon>Bacteria</taxon>
        <taxon>Pseudomonadati</taxon>
        <taxon>Pseudomonadota</taxon>
        <taxon>Gammaproteobacteria</taxon>
        <taxon>Pseudomonadales</taxon>
        <taxon>Pseudomonadaceae</taxon>
        <taxon>Pseudomonas</taxon>
    </lineage>
</organism>
<dbReference type="STRING" id="1190415.SAMN05216593_101559"/>
<dbReference type="InterPro" id="IPR003593">
    <property type="entry name" value="AAA+_ATPase"/>
</dbReference>
<evidence type="ECO:0000313" key="10">
    <source>
        <dbReference type="Proteomes" id="UP000183983"/>
    </source>
</evidence>
<dbReference type="GO" id="GO:0005886">
    <property type="term" value="C:plasma membrane"/>
    <property type="evidence" value="ECO:0007669"/>
    <property type="project" value="UniProtKB-SubCell"/>
</dbReference>
<feature type="transmembrane region" description="Helical" evidence="7">
    <location>
        <begin position="170"/>
        <end position="202"/>
    </location>
</feature>
<dbReference type="GO" id="GO:0005524">
    <property type="term" value="F:ATP binding"/>
    <property type="evidence" value="ECO:0007669"/>
    <property type="project" value="UniProtKB-KW"/>
</dbReference>
<name>A0A1M7JUM7_9PSED</name>
<dbReference type="PANTHER" id="PTHR24221">
    <property type="entry name" value="ATP-BINDING CASSETTE SUB-FAMILY B"/>
    <property type="match status" value="1"/>
</dbReference>
<keyword evidence="2 7" id="KW-0812">Transmembrane</keyword>
<dbReference type="InterPro" id="IPR027417">
    <property type="entry name" value="P-loop_NTPase"/>
</dbReference>
<dbReference type="AlphaFoldDB" id="A0A1M7JUM7"/>
<dbReference type="PROSITE" id="PS00211">
    <property type="entry name" value="ABC_TRANSPORTER_1"/>
    <property type="match status" value="1"/>
</dbReference>
<evidence type="ECO:0000259" key="8">
    <source>
        <dbReference type="PROSITE" id="PS50893"/>
    </source>
</evidence>
<feature type="transmembrane region" description="Helical" evidence="7">
    <location>
        <begin position="303"/>
        <end position="321"/>
    </location>
</feature>
<gene>
    <name evidence="9" type="ORF">SAMN05216593_101559</name>
</gene>
<protein>
    <submittedName>
        <fullName evidence="9">ABC-type multidrug transport system, ATPase and permease component</fullName>
    </submittedName>
</protein>
<dbReference type="PANTHER" id="PTHR24221:SF654">
    <property type="entry name" value="ATP-BINDING CASSETTE SUB-FAMILY B MEMBER 6"/>
    <property type="match status" value="1"/>
</dbReference>
<proteinExistence type="predicted"/>
<dbReference type="SMART" id="SM00382">
    <property type="entry name" value="AAA"/>
    <property type="match status" value="1"/>
</dbReference>
<sequence>MSVSQPFSLLRIPSRALSFVRGCGATRASITSMLSILAGKAGLDAISALLLAAVLTVILPVNRAAGGWYAQIEAFVEGPFTGVVSPLLVLVALLVLCKGLLIPLLLGLRGRLMDQWTLLVSMQVLTQELLPQARYRPQAHAQGSNVAVNFVVPRIVAGVILPSLDVLTEIALVSLLLCALLVIEPFASSVLILALLGIAYLGNLLSRKLVDRQQDQKFKLNTLMQRWVTDSVGCVREIRLYRRMPAVLDRYRSLARRFARDSARERTFMDVQAPVMELTFLLILGASVLVITERSWQADFHLLALFSAVGMRLILGLRRILTSLQVIRFSRPALEHMTADRPVNVEKVIRASSQRECETEELLVCESLYYAHPGADQDIIRRLNLCLRKGEWVGLVGQSGVGKSTLVDLLIGELEPREGHIHWRSVGGRRSGIGYAGAVTTLIPGTLRDNVAFLGQACTDSKVMEALGFAQIALLVERLPEGLDTAVEFFEQNISSGERQRIGLARALLHATSLLILDEATASLDQSTERDFLEQVRAARPDLAVLLITHRLSALHYTERNLLMTNGTLDVFTPDRQSDQVAGFTG</sequence>
<dbReference type="GO" id="GO:0034040">
    <property type="term" value="F:ATPase-coupled lipid transmembrane transporter activity"/>
    <property type="evidence" value="ECO:0007669"/>
    <property type="project" value="TreeGrafter"/>
</dbReference>
<comment type="subcellular location">
    <subcellularLocation>
        <location evidence="1">Cell membrane</location>
        <topology evidence="1">Multi-pass membrane protein</topology>
    </subcellularLocation>
</comment>
<dbReference type="RefSeq" id="WP_073162169.1">
    <property type="nucleotide sequence ID" value="NZ_FRDA01000001.1"/>
</dbReference>